<dbReference type="Proteomes" id="UP001220064">
    <property type="component" value="Chromosome"/>
</dbReference>
<dbReference type="InterPro" id="IPR029063">
    <property type="entry name" value="SAM-dependent_MTases_sf"/>
</dbReference>
<sequence length="226" mass="23736">MSTTAFDALSNYIQHTTECSPALRDAYAHAEEYSLTVPDFPTGQLLSTLAAASTGHRGQTEKAQVVAATPAVSVAGLYLLEGLGQSGSLTCIDPEAEHQNHARELFRSAGYSTSRVRFLPSRPLDVMSRLANDAYQVIYADVAAPDLKATVEAAWPLLAPHGTLVLAGSLLDGTVADDTRTDRDTASAREADAVVRDLAQADSGAAAQATVTRLPLGAGVTLVTKR</sequence>
<dbReference type="RefSeq" id="WP_022862529.1">
    <property type="nucleotide sequence ID" value="NZ_ATVG01000002.1"/>
</dbReference>
<accession>A0ABY7U6E3</accession>
<keyword evidence="1" id="KW-0808">Transferase</keyword>
<evidence type="ECO:0000313" key="1">
    <source>
        <dbReference type="EMBL" id="WCZ32273.1"/>
    </source>
</evidence>
<gene>
    <name evidence="1" type="ORF">CMASS_04110</name>
</gene>
<dbReference type="Gene3D" id="3.40.50.150">
    <property type="entry name" value="Vaccinia Virus protein VP39"/>
    <property type="match status" value="1"/>
</dbReference>
<reference evidence="1 2" key="1">
    <citation type="submission" date="2020-10" db="EMBL/GenBank/DDBJ databases">
        <title>Complete genome sequence of Corynebacterium massiliense DSM 45435, type strain of Corynebacterium massiliense.</title>
        <authorList>
            <person name="Busche T."/>
            <person name="Kalinowski J."/>
            <person name="Ruckert C."/>
        </authorList>
    </citation>
    <scope>NUCLEOTIDE SEQUENCE [LARGE SCALE GENOMIC DNA]</scope>
    <source>
        <strain evidence="1 2">DSM 45435</strain>
    </source>
</reference>
<dbReference type="Pfam" id="PF13578">
    <property type="entry name" value="Methyltransf_24"/>
    <property type="match status" value="1"/>
</dbReference>
<dbReference type="SUPFAM" id="SSF53335">
    <property type="entry name" value="S-adenosyl-L-methionine-dependent methyltransferases"/>
    <property type="match status" value="1"/>
</dbReference>
<dbReference type="GO" id="GO:0032259">
    <property type="term" value="P:methylation"/>
    <property type="evidence" value="ECO:0007669"/>
    <property type="project" value="UniProtKB-KW"/>
</dbReference>
<dbReference type="EMBL" id="CP063189">
    <property type="protein sequence ID" value="WCZ32273.1"/>
    <property type="molecule type" value="Genomic_DNA"/>
</dbReference>
<dbReference type="GO" id="GO:0008168">
    <property type="term" value="F:methyltransferase activity"/>
    <property type="evidence" value="ECO:0007669"/>
    <property type="project" value="UniProtKB-KW"/>
</dbReference>
<dbReference type="EC" id="2.1.1.-" evidence="1"/>
<name>A0ABY7U6E3_9CORY</name>
<evidence type="ECO:0000313" key="2">
    <source>
        <dbReference type="Proteomes" id="UP001220064"/>
    </source>
</evidence>
<keyword evidence="1" id="KW-0489">Methyltransferase</keyword>
<keyword evidence="2" id="KW-1185">Reference proteome</keyword>
<protein>
    <submittedName>
        <fullName evidence="1">O-methyltransferase</fullName>
        <ecNumber evidence="1">2.1.1.-</ecNumber>
    </submittedName>
</protein>
<organism evidence="1 2">
    <name type="scientific">Corynebacterium massiliense DSM 45435</name>
    <dbReference type="NCBI Taxonomy" id="1121364"/>
    <lineage>
        <taxon>Bacteria</taxon>
        <taxon>Bacillati</taxon>
        <taxon>Actinomycetota</taxon>
        <taxon>Actinomycetes</taxon>
        <taxon>Mycobacteriales</taxon>
        <taxon>Corynebacteriaceae</taxon>
        <taxon>Corynebacterium</taxon>
    </lineage>
</organism>
<proteinExistence type="predicted"/>